<dbReference type="InterPro" id="IPR010387">
    <property type="entry name" value="QueT"/>
</dbReference>
<dbReference type="PANTHER" id="PTHR40044:SF1">
    <property type="entry name" value="INTEGRAL MEMBRANE PROTEIN"/>
    <property type="match status" value="1"/>
</dbReference>
<protein>
    <submittedName>
        <fullName evidence="2">QueT transporter family protein</fullName>
    </submittedName>
</protein>
<gene>
    <name evidence="2" type="ORF">O6R05_01705</name>
</gene>
<sequence length="150" mass="16010">MKTRDLALNGIFMALYVALITFIPSFGPLQFRIGEALCVMPFYNRKFVPAFVLGGILANLSSPLGTVDMVVGGLCAAITYTISYFVKRPYINGVTYAVVSGVLVAAELYIIQQTPLLLSFGGVAGSMIVIQLGAVACVEHTGLKEIITRG</sequence>
<feature type="transmembrane region" description="Helical" evidence="1">
    <location>
        <begin position="93"/>
        <end position="111"/>
    </location>
</feature>
<accession>A0ABY7QU34</accession>
<proteinExistence type="predicted"/>
<organism evidence="2 3">
    <name type="scientific">Peptoniphilus equinus</name>
    <dbReference type="NCBI Taxonomy" id="3016343"/>
    <lineage>
        <taxon>Bacteria</taxon>
        <taxon>Bacillati</taxon>
        <taxon>Bacillota</taxon>
        <taxon>Tissierellia</taxon>
        <taxon>Tissierellales</taxon>
        <taxon>Peptoniphilaceae</taxon>
        <taxon>Peptoniphilus</taxon>
    </lineage>
</organism>
<keyword evidence="1" id="KW-0812">Transmembrane</keyword>
<evidence type="ECO:0000313" key="2">
    <source>
        <dbReference type="EMBL" id="WBW50282.1"/>
    </source>
</evidence>
<keyword evidence="1" id="KW-0472">Membrane</keyword>
<dbReference type="PANTHER" id="PTHR40044">
    <property type="entry name" value="INTEGRAL MEMBRANE PROTEIN-RELATED"/>
    <property type="match status" value="1"/>
</dbReference>
<dbReference type="EMBL" id="CP115667">
    <property type="protein sequence ID" value="WBW50282.1"/>
    <property type="molecule type" value="Genomic_DNA"/>
</dbReference>
<dbReference type="RefSeq" id="WP_271191814.1">
    <property type="nucleotide sequence ID" value="NZ_CP115667.1"/>
</dbReference>
<evidence type="ECO:0000256" key="1">
    <source>
        <dbReference type="SAM" id="Phobius"/>
    </source>
</evidence>
<keyword evidence="1" id="KW-1133">Transmembrane helix</keyword>
<evidence type="ECO:0000313" key="3">
    <source>
        <dbReference type="Proteomes" id="UP001210339"/>
    </source>
</evidence>
<feature type="transmembrane region" description="Helical" evidence="1">
    <location>
        <begin position="6"/>
        <end position="26"/>
    </location>
</feature>
<dbReference type="Proteomes" id="UP001210339">
    <property type="component" value="Chromosome"/>
</dbReference>
<dbReference type="Pfam" id="PF06177">
    <property type="entry name" value="QueT"/>
    <property type="match status" value="1"/>
</dbReference>
<name>A0ABY7QU34_9FIRM</name>
<feature type="transmembrane region" description="Helical" evidence="1">
    <location>
        <begin position="70"/>
        <end position="86"/>
    </location>
</feature>
<feature type="transmembrane region" description="Helical" evidence="1">
    <location>
        <begin position="117"/>
        <end position="138"/>
    </location>
</feature>
<reference evidence="2 3" key="1">
    <citation type="submission" date="2023-01" db="EMBL/GenBank/DDBJ databases">
        <authorList>
            <person name="Lee S.H."/>
            <person name="Jung H.S."/>
            <person name="Yun J.U."/>
        </authorList>
    </citation>
    <scope>NUCLEOTIDE SEQUENCE [LARGE SCALE GENOMIC DNA]</scope>
    <source>
        <strain evidence="2 3">CBA3646</strain>
    </source>
</reference>
<dbReference type="PIRSF" id="PIRSF031501">
    <property type="entry name" value="QueT"/>
    <property type="match status" value="1"/>
</dbReference>
<keyword evidence="3" id="KW-1185">Reference proteome</keyword>